<protein>
    <submittedName>
        <fullName evidence="8">Sodium-coupled monocarboxylate transporter 1-like protein</fullName>
    </submittedName>
</protein>
<dbReference type="GO" id="GO:0006814">
    <property type="term" value="P:sodium ion transport"/>
    <property type="evidence" value="ECO:0007669"/>
    <property type="project" value="UniProtKB-KW"/>
</dbReference>
<dbReference type="PROSITE" id="PS50283">
    <property type="entry name" value="NA_SOLUT_SYMP_3"/>
    <property type="match status" value="1"/>
</dbReference>
<evidence type="ECO:0000313" key="8">
    <source>
        <dbReference type="EMBL" id="RWS20048.1"/>
    </source>
</evidence>
<evidence type="ECO:0000256" key="3">
    <source>
        <dbReference type="ARBA" id="ARBA00022475"/>
    </source>
</evidence>
<evidence type="ECO:0000256" key="1">
    <source>
        <dbReference type="ARBA" id="ARBA00004651"/>
    </source>
</evidence>
<evidence type="ECO:0000256" key="2">
    <source>
        <dbReference type="ARBA" id="ARBA00022448"/>
    </source>
</evidence>
<dbReference type="Proteomes" id="UP000288716">
    <property type="component" value="Unassembled WGS sequence"/>
</dbReference>
<evidence type="ECO:0000313" key="9">
    <source>
        <dbReference type="Proteomes" id="UP000288716"/>
    </source>
</evidence>
<evidence type="ECO:0000256" key="5">
    <source>
        <dbReference type="ARBA" id="ARBA00023065"/>
    </source>
</evidence>
<dbReference type="PANTHER" id="PTHR42985">
    <property type="entry name" value="SODIUM-COUPLED MONOCARBOXYLATE TRANSPORTER"/>
    <property type="match status" value="1"/>
</dbReference>
<sequence>MALFGVVDYIIFIGLIFVSLLIGIYFAIKDRAKNSNDYLTGGKQMKTLPVVFSLMAS</sequence>
<gene>
    <name evidence="8" type="ORF">B4U80_10169</name>
</gene>
<proteinExistence type="predicted"/>
<dbReference type="GO" id="GO:0005886">
    <property type="term" value="C:plasma membrane"/>
    <property type="evidence" value="ECO:0007669"/>
    <property type="project" value="UniProtKB-SubCell"/>
</dbReference>
<keyword evidence="5" id="KW-0406">Ion transport</keyword>
<dbReference type="EMBL" id="NCKV01020442">
    <property type="protein sequence ID" value="RWS20048.1"/>
    <property type="molecule type" value="Genomic_DNA"/>
</dbReference>
<comment type="caution">
    <text evidence="8">The sequence shown here is derived from an EMBL/GenBank/DDBJ whole genome shotgun (WGS) entry which is preliminary data.</text>
</comment>
<dbReference type="InterPro" id="IPR051163">
    <property type="entry name" value="Sodium:Solute_Symporter_SSF"/>
</dbReference>
<evidence type="ECO:0000256" key="6">
    <source>
        <dbReference type="ARBA" id="ARBA00023201"/>
    </source>
</evidence>
<keyword evidence="7" id="KW-1133">Transmembrane helix</keyword>
<feature type="transmembrane region" description="Helical" evidence="7">
    <location>
        <begin position="6"/>
        <end position="28"/>
    </location>
</feature>
<keyword evidence="7" id="KW-0812">Transmembrane</keyword>
<keyword evidence="9" id="KW-1185">Reference proteome</keyword>
<accession>A0A443RY19</accession>
<dbReference type="PANTHER" id="PTHR42985:SF45">
    <property type="entry name" value="SODIUM_IODIDE COTRANSPORTER-LIKE"/>
    <property type="match status" value="1"/>
</dbReference>
<comment type="subcellular location">
    <subcellularLocation>
        <location evidence="1">Cell membrane</location>
        <topology evidence="1">Multi-pass membrane protein</topology>
    </subcellularLocation>
</comment>
<keyword evidence="4" id="KW-0915">Sodium</keyword>
<reference evidence="8 9" key="1">
    <citation type="journal article" date="2018" name="Gigascience">
        <title>Genomes of trombidid mites reveal novel predicted allergens and laterally-transferred genes associated with secondary metabolism.</title>
        <authorList>
            <person name="Dong X."/>
            <person name="Chaisiri K."/>
            <person name="Xia D."/>
            <person name="Armstrong S.D."/>
            <person name="Fang Y."/>
            <person name="Donnelly M.J."/>
            <person name="Kadowaki T."/>
            <person name="McGarry J.W."/>
            <person name="Darby A.C."/>
            <person name="Makepeace B.L."/>
        </authorList>
    </citation>
    <scope>NUCLEOTIDE SEQUENCE [LARGE SCALE GENOMIC DNA]</scope>
    <source>
        <strain evidence="8">UoL-UT</strain>
    </source>
</reference>
<dbReference type="InterPro" id="IPR001734">
    <property type="entry name" value="Na/solute_symporter"/>
</dbReference>
<dbReference type="AlphaFoldDB" id="A0A443RY19"/>
<keyword evidence="7" id="KW-0472">Membrane</keyword>
<dbReference type="STRING" id="299467.A0A443RY19"/>
<name>A0A443RY19_9ACAR</name>
<organism evidence="8 9">
    <name type="scientific">Leptotrombidium deliense</name>
    <dbReference type="NCBI Taxonomy" id="299467"/>
    <lineage>
        <taxon>Eukaryota</taxon>
        <taxon>Metazoa</taxon>
        <taxon>Ecdysozoa</taxon>
        <taxon>Arthropoda</taxon>
        <taxon>Chelicerata</taxon>
        <taxon>Arachnida</taxon>
        <taxon>Acari</taxon>
        <taxon>Acariformes</taxon>
        <taxon>Trombidiformes</taxon>
        <taxon>Prostigmata</taxon>
        <taxon>Anystina</taxon>
        <taxon>Parasitengona</taxon>
        <taxon>Trombiculoidea</taxon>
        <taxon>Trombiculidae</taxon>
        <taxon>Leptotrombidium</taxon>
    </lineage>
</organism>
<keyword evidence="6" id="KW-0739">Sodium transport</keyword>
<dbReference type="VEuPathDB" id="VectorBase:LDEU011992"/>
<feature type="non-terminal residue" evidence="8">
    <location>
        <position position="57"/>
    </location>
</feature>
<keyword evidence="3" id="KW-1003">Cell membrane</keyword>
<dbReference type="GO" id="GO:0015293">
    <property type="term" value="F:symporter activity"/>
    <property type="evidence" value="ECO:0007669"/>
    <property type="project" value="TreeGrafter"/>
</dbReference>
<evidence type="ECO:0000256" key="4">
    <source>
        <dbReference type="ARBA" id="ARBA00023053"/>
    </source>
</evidence>
<keyword evidence="2" id="KW-0813">Transport</keyword>
<evidence type="ECO:0000256" key="7">
    <source>
        <dbReference type="SAM" id="Phobius"/>
    </source>
</evidence>
<dbReference type="OrthoDB" id="6132759at2759"/>